<dbReference type="Gene3D" id="1.10.1380.10">
    <property type="entry name" value="Neutral endopeptidase , domain2"/>
    <property type="match status" value="1"/>
</dbReference>
<dbReference type="GO" id="GO:0046872">
    <property type="term" value="F:metal ion binding"/>
    <property type="evidence" value="ECO:0007669"/>
    <property type="project" value="UniProtKB-KW"/>
</dbReference>
<proteinExistence type="inferred from homology"/>
<dbReference type="AlphaFoldDB" id="A0A8X6LW24"/>
<comment type="cofactor">
    <cofactor evidence="1">
        <name>Zn(2+)</name>
        <dbReference type="ChEBI" id="CHEBI:29105"/>
    </cofactor>
</comment>
<dbReference type="Gene3D" id="3.40.390.10">
    <property type="entry name" value="Collagenase (Catalytic Domain)"/>
    <property type="match status" value="1"/>
</dbReference>
<dbReference type="InterPro" id="IPR042089">
    <property type="entry name" value="Peptidase_M13_dom_2"/>
</dbReference>
<dbReference type="EMBL" id="BMAO01018235">
    <property type="protein sequence ID" value="GFR22089.1"/>
    <property type="molecule type" value="Genomic_DNA"/>
</dbReference>
<dbReference type="SUPFAM" id="SSF55486">
    <property type="entry name" value="Metalloproteases ('zincins'), catalytic domain"/>
    <property type="match status" value="1"/>
</dbReference>
<evidence type="ECO:0000256" key="2">
    <source>
        <dbReference type="ARBA" id="ARBA00007357"/>
    </source>
</evidence>
<dbReference type="GO" id="GO:0005886">
    <property type="term" value="C:plasma membrane"/>
    <property type="evidence" value="ECO:0007669"/>
    <property type="project" value="TreeGrafter"/>
</dbReference>
<dbReference type="InterPro" id="IPR000718">
    <property type="entry name" value="Peptidase_M13"/>
</dbReference>
<dbReference type="Pfam" id="PF05649">
    <property type="entry name" value="Peptidase_M13_N"/>
    <property type="match status" value="1"/>
</dbReference>
<comment type="similarity">
    <text evidence="2">Belongs to the peptidase M13 family.</text>
</comment>
<dbReference type="GO" id="GO:0004222">
    <property type="term" value="F:metalloendopeptidase activity"/>
    <property type="evidence" value="ECO:0007669"/>
    <property type="project" value="InterPro"/>
</dbReference>
<evidence type="ECO:0000256" key="4">
    <source>
        <dbReference type="ARBA" id="ARBA00022723"/>
    </source>
</evidence>
<reference evidence="10" key="1">
    <citation type="submission" date="2020-07" db="EMBL/GenBank/DDBJ databases">
        <title>Multicomponent nature underlies the extraordinary mechanical properties of spider dragline silk.</title>
        <authorList>
            <person name="Kono N."/>
            <person name="Nakamura H."/>
            <person name="Mori M."/>
            <person name="Yoshida Y."/>
            <person name="Ohtoshi R."/>
            <person name="Malay A.D."/>
            <person name="Moran D.A.P."/>
            <person name="Tomita M."/>
            <person name="Numata K."/>
            <person name="Arakawa K."/>
        </authorList>
    </citation>
    <scope>NUCLEOTIDE SEQUENCE</scope>
</reference>
<dbReference type="InterPro" id="IPR018497">
    <property type="entry name" value="Peptidase_M13_C"/>
</dbReference>
<dbReference type="GO" id="GO:0016485">
    <property type="term" value="P:protein processing"/>
    <property type="evidence" value="ECO:0007669"/>
    <property type="project" value="TreeGrafter"/>
</dbReference>
<name>A0A8X6LW24_TRICU</name>
<organism evidence="10 11">
    <name type="scientific">Trichonephila clavata</name>
    <name type="common">Joro spider</name>
    <name type="synonym">Nephila clavata</name>
    <dbReference type="NCBI Taxonomy" id="2740835"/>
    <lineage>
        <taxon>Eukaryota</taxon>
        <taxon>Metazoa</taxon>
        <taxon>Ecdysozoa</taxon>
        <taxon>Arthropoda</taxon>
        <taxon>Chelicerata</taxon>
        <taxon>Arachnida</taxon>
        <taxon>Araneae</taxon>
        <taxon>Araneomorphae</taxon>
        <taxon>Entelegynae</taxon>
        <taxon>Araneoidea</taxon>
        <taxon>Nephilidae</taxon>
        <taxon>Trichonephila</taxon>
    </lineage>
</organism>
<evidence type="ECO:0000259" key="9">
    <source>
        <dbReference type="Pfam" id="PF05649"/>
    </source>
</evidence>
<dbReference type="PRINTS" id="PR00786">
    <property type="entry name" value="NEPRILYSIN"/>
</dbReference>
<sequence length="569" mass="65002">MGGWNISGDFIIKDWDFQKALELNDNYYGVDSLFSWTVQEDFENSTRHIVSVSQNEMILKSRDFYFNKTMDDRTISAYLAYMTKVGVLLDGEENATRLQMQDVLEFKIKLAEIQLSAEELGKHDELYRKLTVSQLQEVASFLNWRLYFNSAFKAVGREIDSSDPVMVLGLDYLKNLSELVTQYLSNVQGRVTIANYLAWLLVHSKLDKLSKPFRDVKAEVVTDDSGGGKRWKTCVSEVEDSVGYALSAMFVREAFPGDSKIMAQNMIQGIKESFKGNFPSLKWMDPEAQKLAADKVDSIVEMIGYPEDILDPDQLDETYKGLEFNETDYFQNVMNTMRYVRVHILEDLDLPTDRNDWFTSATTVNAFYDVAANSITLTAAILQPPFYDASFPKSINFGSTGLFIAHELTHAFDDTGRLYDQYGNLHQWWKDSTIKNFQEKTQCLIEQYSNYEVQGIKVNGQLTLGDNIADNGAVKASFKAYQNWVARNHAEPPLPGLPLTSNQLFFVAFAQTWCEISAPEMEGYFALTDEHSPNKYRVIGTFSNSKDFAREFKCPLNSKMNPEKKCEVW</sequence>
<dbReference type="PROSITE" id="PS51885">
    <property type="entry name" value="NEPRILYSIN"/>
    <property type="match status" value="1"/>
</dbReference>
<feature type="domain" description="Peptidase M13 C-terminal" evidence="8">
    <location>
        <begin position="365"/>
        <end position="568"/>
    </location>
</feature>
<dbReference type="PANTHER" id="PTHR11733">
    <property type="entry name" value="ZINC METALLOPROTEASE FAMILY M13 NEPRILYSIN-RELATED"/>
    <property type="match status" value="1"/>
</dbReference>
<keyword evidence="4" id="KW-0479">Metal-binding</keyword>
<evidence type="ECO:0000256" key="1">
    <source>
        <dbReference type="ARBA" id="ARBA00001947"/>
    </source>
</evidence>
<evidence type="ECO:0000313" key="11">
    <source>
        <dbReference type="Proteomes" id="UP000887116"/>
    </source>
</evidence>
<dbReference type="InterPro" id="IPR024079">
    <property type="entry name" value="MetalloPept_cat_dom_sf"/>
</dbReference>
<evidence type="ECO:0000256" key="5">
    <source>
        <dbReference type="ARBA" id="ARBA00022801"/>
    </source>
</evidence>
<dbReference type="InterPro" id="IPR008753">
    <property type="entry name" value="Peptidase_M13_N"/>
</dbReference>
<feature type="domain" description="Peptidase M13 N-terminal" evidence="9">
    <location>
        <begin position="13"/>
        <end position="306"/>
    </location>
</feature>
<protein>
    <submittedName>
        <fullName evidence="10">Endothelin-converting enzyme homolog</fullName>
    </submittedName>
</protein>
<dbReference type="OrthoDB" id="6425975at2759"/>
<keyword evidence="11" id="KW-1185">Reference proteome</keyword>
<dbReference type="PANTHER" id="PTHR11733:SF167">
    <property type="entry name" value="FI17812P1-RELATED"/>
    <property type="match status" value="1"/>
</dbReference>
<evidence type="ECO:0000256" key="6">
    <source>
        <dbReference type="ARBA" id="ARBA00022833"/>
    </source>
</evidence>
<keyword evidence="7" id="KW-0482">Metalloprotease</keyword>
<dbReference type="Pfam" id="PF01431">
    <property type="entry name" value="Peptidase_M13"/>
    <property type="match status" value="1"/>
</dbReference>
<keyword evidence="6" id="KW-0862">Zinc</keyword>
<keyword evidence="5" id="KW-0378">Hydrolase</keyword>
<dbReference type="Proteomes" id="UP000887116">
    <property type="component" value="Unassembled WGS sequence"/>
</dbReference>
<accession>A0A8X6LW24</accession>
<evidence type="ECO:0000256" key="7">
    <source>
        <dbReference type="ARBA" id="ARBA00023049"/>
    </source>
</evidence>
<keyword evidence="3" id="KW-0645">Protease</keyword>
<gene>
    <name evidence="10" type="ORF">TNCT_310321</name>
</gene>
<evidence type="ECO:0000259" key="8">
    <source>
        <dbReference type="Pfam" id="PF01431"/>
    </source>
</evidence>
<evidence type="ECO:0000256" key="3">
    <source>
        <dbReference type="ARBA" id="ARBA00022670"/>
    </source>
</evidence>
<evidence type="ECO:0000313" key="10">
    <source>
        <dbReference type="EMBL" id="GFR22089.1"/>
    </source>
</evidence>
<dbReference type="CDD" id="cd08662">
    <property type="entry name" value="M13"/>
    <property type="match status" value="1"/>
</dbReference>
<comment type="caution">
    <text evidence="10">The sequence shown here is derived from an EMBL/GenBank/DDBJ whole genome shotgun (WGS) entry which is preliminary data.</text>
</comment>